<accession>A0A433RV73</accession>
<dbReference type="EMBL" id="JTFC01000026">
    <property type="protein sequence ID" value="RUS57174.1"/>
    <property type="molecule type" value="Genomic_DNA"/>
</dbReference>
<dbReference type="OrthoDB" id="5244350at2"/>
<sequence>MTNQTFDAFGIWKEMYDRTESAFRDSIQSTLEQPAFAEGLGQVQKQYLQYQGLVNGMTESYLKQVNVPSRDEIASIASLVINVESKLIDLEDQLDVQEDAHDSHAKEIKQLKTTVNRLDKKLDTVIELLTKQVEAKAAATPTPTPKAVPQKPLTPAPNAQVKTAATPAAKNTSQTKK</sequence>
<proteinExistence type="predicted"/>
<comment type="caution">
    <text evidence="3">The sequence shown here is derived from an EMBL/GenBank/DDBJ whole genome shotgun (WGS) entry which is preliminary data.</text>
</comment>
<dbReference type="AlphaFoldDB" id="A0A433RV73"/>
<dbReference type="Proteomes" id="UP000288623">
    <property type="component" value="Unassembled WGS sequence"/>
</dbReference>
<name>A0A433RV73_9BACL</name>
<keyword evidence="1" id="KW-0175">Coiled coil</keyword>
<evidence type="ECO:0000313" key="3">
    <source>
        <dbReference type="EMBL" id="RUS57174.1"/>
    </source>
</evidence>
<keyword evidence="4" id="KW-1185">Reference proteome</keyword>
<dbReference type="RefSeq" id="WP_126990066.1">
    <property type="nucleotide sequence ID" value="NZ_JTFC01000026.1"/>
</dbReference>
<evidence type="ECO:0000256" key="2">
    <source>
        <dbReference type="SAM" id="MobiDB-lite"/>
    </source>
</evidence>
<reference evidence="3 4" key="1">
    <citation type="submission" date="2014-11" db="EMBL/GenBank/DDBJ databases">
        <title>Genome sequence and analysis of novel Kurthia sp.</title>
        <authorList>
            <person name="Lawson J.N."/>
            <person name="Gonzalez J.E."/>
            <person name="Rinauldi L."/>
            <person name="Xuan Z."/>
            <person name="Firman A."/>
            <person name="Shaddox L."/>
            <person name="Trudeau A."/>
            <person name="Shah S."/>
            <person name="Reiman D."/>
        </authorList>
    </citation>
    <scope>NUCLEOTIDE SEQUENCE [LARGE SCALE GENOMIC DNA]</scope>
    <source>
        <strain evidence="3 4">3B1D</strain>
    </source>
</reference>
<feature type="region of interest" description="Disordered" evidence="2">
    <location>
        <begin position="135"/>
        <end position="177"/>
    </location>
</feature>
<protein>
    <submittedName>
        <fullName evidence="3">PhaR</fullName>
    </submittedName>
</protein>
<feature type="compositionally biased region" description="Low complexity" evidence="2">
    <location>
        <begin position="135"/>
        <end position="151"/>
    </location>
</feature>
<evidence type="ECO:0000256" key="1">
    <source>
        <dbReference type="SAM" id="Coils"/>
    </source>
</evidence>
<gene>
    <name evidence="3" type="ORF">QI30_06195</name>
</gene>
<feature type="coiled-coil region" evidence="1">
    <location>
        <begin position="80"/>
        <end position="128"/>
    </location>
</feature>
<evidence type="ECO:0000313" key="4">
    <source>
        <dbReference type="Proteomes" id="UP000288623"/>
    </source>
</evidence>
<organism evidence="3 4">
    <name type="scientific">Candidatus Kurthia intestinigallinarum</name>
    <dbReference type="NCBI Taxonomy" id="1562256"/>
    <lineage>
        <taxon>Bacteria</taxon>
        <taxon>Bacillati</taxon>
        <taxon>Bacillota</taxon>
        <taxon>Bacilli</taxon>
        <taxon>Bacillales</taxon>
        <taxon>Caryophanaceae</taxon>
        <taxon>Kurthia</taxon>
    </lineage>
</organism>